<dbReference type="Proteomes" id="UP000697127">
    <property type="component" value="Unassembled WGS sequence"/>
</dbReference>
<accession>A0A9P6WHQ7</accession>
<protein>
    <submittedName>
        <fullName evidence="2">Uncharacterized protein</fullName>
    </submittedName>
</protein>
<feature type="region of interest" description="Disordered" evidence="1">
    <location>
        <begin position="1"/>
        <end position="31"/>
    </location>
</feature>
<reference evidence="2" key="1">
    <citation type="submission" date="2020-11" db="EMBL/GenBank/DDBJ databases">
        <title>Kefir isolates.</title>
        <authorList>
            <person name="Marcisauskas S."/>
            <person name="Kim Y."/>
            <person name="Blasche S."/>
        </authorList>
    </citation>
    <scope>NUCLEOTIDE SEQUENCE</scope>
    <source>
        <strain evidence="2">Olga-1</strain>
    </source>
</reference>
<feature type="non-terminal residue" evidence="2">
    <location>
        <position position="71"/>
    </location>
</feature>
<evidence type="ECO:0000256" key="1">
    <source>
        <dbReference type="SAM" id="MobiDB-lite"/>
    </source>
</evidence>
<proteinExistence type="predicted"/>
<name>A0A9P6WHQ7_9ASCO</name>
<dbReference type="EMBL" id="PUHW01000315">
    <property type="protein sequence ID" value="KAG0687101.1"/>
    <property type="molecule type" value="Genomic_DNA"/>
</dbReference>
<dbReference type="AlphaFoldDB" id="A0A9P6WHQ7"/>
<gene>
    <name evidence="2" type="ORF">C6P40_002881</name>
</gene>
<keyword evidence="3" id="KW-1185">Reference proteome</keyword>
<comment type="caution">
    <text evidence="2">The sequence shown here is derived from an EMBL/GenBank/DDBJ whole genome shotgun (WGS) entry which is preliminary data.</text>
</comment>
<feature type="compositionally biased region" description="Basic and acidic residues" evidence="1">
    <location>
        <begin position="1"/>
        <end position="25"/>
    </location>
</feature>
<sequence>MDVTDHGDQFIENSEHHSDAEHAQKDGSIVSRKSSIILTDDIGNTGKIDDSKNDDFMMDDSTNIGQNILYS</sequence>
<organism evidence="2 3">
    <name type="scientific">Pichia californica</name>
    <dbReference type="NCBI Taxonomy" id="460514"/>
    <lineage>
        <taxon>Eukaryota</taxon>
        <taxon>Fungi</taxon>
        <taxon>Dikarya</taxon>
        <taxon>Ascomycota</taxon>
        <taxon>Saccharomycotina</taxon>
        <taxon>Pichiomycetes</taxon>
        <taxon>Pichiales</taxon>
        <taxon>Pichiaceae</taxon>
        <taxon>Pichia</taxon>
    </lineage>
</organism>
<evidence type="ECO:0000313" key="3">
    <source>
        <dbReference type="Proteomes" id="UP000697127"/>
    </source>
</evidence>
<evidence type="ECO:0000313" key="2">
    <source>
        <dbReference type="EMBL" id="KAG0687101.1"/>
    </source>
</evidence>